<dbReference type="Proteomes" id="UP001189429">
    <property type="component" value="Unassembled WGS sequence"/>
</dbReference>
<comment type="caution">
    <text evidence="1">The sequence shown here is derived from an EMBL/GenBank/DDBJ whole genome shotgun (WGS) entry which is preliminary data.</text>
</comment>
<protein>
    <submittedName>
        <fullName evidence="1">Uncharacterized protein</fullName>
    </submittedName>
</protein>
<sequence>MLPHAGPCLPCCSGAGRLPAVVVRNPFARLMAYYQRAWLGNRQKALQSVDEFPDWVESLAAAQAAGAYGELLSRGQARG</sequence>
<name>A0ABN9X182_9DINO</name>
<dbReference type="EMBL" id="CAUYUJ010019697">
    <property type="protein sequence ID" value="CAK0893005.1"/>
    <property type="molecule type" value="Genomic_DNA"/>
</dbReference>
<keyword evidence="2" id="KW-1185">Reference proteome</keyword>
<accession>A0ABN9X182</accession>
<proteinExistence type="predicted"/>
<organism evidence="1 2">
    <name type="scientific">Prorocentrum cordatum</name>
    <dbReference type="NCBI Taxonomy" id="2364126"/>
    <lineage>
        <taxon>Eukaryota</taxon>
        <taxon>Sar</taxon>
        <taxon>Alveolata</taxon>
        <taxon>Dinophyceae</taxon>
        <taxon>Prorocentrales</taxon>
        <taxon>Prorocentraceae</taxon>
        <taxon>Prorocentrum</taxon>
    </lineage>
</organism>
<reference evidence="1" key="1">
    <citation type="submission" date="2023-10" db="EMBL/GenBank/DDBJ databases">
        <authorList>
            <person name="Chen Y."/>
            <person name="Shah S."/>
            <person name="Dougan E. K."/>
            <person name="Thang M."/>
            <person name="Chan C."/>
        </authorList>
    </citation>
    <scope>NUCLEOTIDE SEQUENCE [LARGE SCALE GENOMIC DNA]</scope>
</reference>
<evidence type="ECO:0000313" key="1">
    <source>
        <dbReference type="EMBL" id="CAK0893005.1"/>
    </source>
</evidence>
<gene>
    <name evidence="1" type="ORF">PCOR1329_LOCUS72499</name>
</gene>
<evidence type="ECO:0000313" key="2">
    <source>
        <dbReference type="Proteomes" id="UP001189429"/>
    </source>
</evidence>